<dbReference type="CDD" id="cd18774">
    <property type="entry name" value="PDC2_HK_sensor"/>
    <property type="match status" value="1"/>
</dbReference>
<dbReference type="Gene3D" id="1.10.287.950">
    <property type="entry name" value="Methyl-accepting chemotaxis protein"/>
    <property type="match status" value="1"/>
</dbReference>
<dbReference type="Proteomes" id="UP000197781">
    <property type="component" value="Chromosome"/>
</dbReference>
<feature type="domain" description="Methyl-accepting transducer" evidence="10">
    <location>
        <begin position="299"/>
        <end position="535"/>
    </location>
</feature>
<proteinExistence type="inferred from homology"/>
<dbReference type="PROSITE" id="PS50885">
    <property type="entry name" value="HAMP"/>
    <property type="match status" value="1"/>
</dbReference>
<dbReference type="KEGG" id="bfm:BP422_19035"/>
<sequence length="585" mass="63090">MKTAKFSRSSSLRTKLVLLCLLLLALPCLNIGIQGYYSASYSLDDLGSRILKNNVNLTIEMIDVLQKQVEAGKISKEDAQEQVKTHILGPKQSDGTRSINKNIDSGASGYMFVLDEKGVMLASPSIEGKNQWDTKDSDGVFFTQEMIKRGQEGGGFTYYQWSKPTEPDVLYPKIAYSKLDPHWGWIVSASSYMEDFNAAAESVLSDLLIVLGISLIIGFVVSWYASGFISKPIKLVAERVKEIAGGDLSGKDIVVKNRDEIGQLVHDVTHMTENLRQLISRVRISSLHVASTSEELTASAEQTSKATEQIAVTMQEIAVGAEDQSKTIDGTVKTINDMSSSLQQIASSSEQVSLTVDTANMLVSSGNEAIGGAITQMNSINTTVQELAESIKMLGHRSSEISNIVEVITSIAEQTNLLALNAAIEAARAGEHGRGFAVVANEVRILAEQSAKSTQQIKDLISAIQVDTNKAVYVMQTTTSEVSAGIEVVHEASKAFQEILSGTTEVARQIQQVTTATHHMTTGAEQAVHSIEAIATTAETTAFGTQNISAAAEQQLASMEEISSSAASLSKMADELHESIQQFKV</sequence>
<accession>A0A220ML14</accession>
<name>A0A220ML14_9BACL</name>
<feature type="transmembrane region" description="Helical" evidence="9">
    <location>
        <begin position="207"/>
        <end position="225"/>
    </location>
</feature>
<dbReference type="PRINTS" id="PR00260">
    <property type="entry name" value="CHEMTRNSDUCR"/>
</dbReference>
<evidence type="ECO:0000256" key="2">
    <source>
        <dbReference type="ARBA" id="ARBA00022475"/>
    </source>
</evidence>
<dbReference type="CDD" id="cd11386">
    <property type="entry name" value="MCP_signal"/>
    <property type="match status" value="1"/>
</dbReference>
<dbReference type="GO" id="GO:0005886">
    <property type="term" value="C:plasma membrane"/>
    <property type="evidence" value="ECO:0007669"/>
    <property type="project" value="UniProtKB-SubCell"/>
</dbReference>
<dbReference type="InterPro" id="IPR004089">
    <property type="entry name" value="MCPsignal_dom"/>
</dbReference>
<keyword evidence="2" id="KW-1003">Cell membrane</keyword>
<dbReference type="GO" id="GO:0004888">
    <property type="term" value="F:transmembrane signaling receptor activity"/>
    <property type="evidence" value="ECO:0007669"/>
    <property type="project" value="InterPro"/>
</dbReference>
<evidence type="ECO:0000256" key="5">
    <source>
        <dbReference type="ARBA" id="ARBA00023136"/>
    </source>
</evidence>
<evidence type="ECO:0000259" key="11">
    <source>
        <dbReference type="PROSITE" id="PS50885"/>
    </source>
</evidence>
<keyword evidence="5 9" id="KW-0472">Membrane</keyword>
<dbReference type="InterPro" id="IPR003660">
    <property type="entry name" value="HAMP_dom"/>
</dbReference>
<dbReference type="AlphaFoldDB" id="A0A220ML14"/>
<dbReference type="RefSeq" id="WP_088909124.1">
    <property type="nucleotide sequence ID" value="NZ_CP018145.1"/>
</dbReference>
<evidence type="ECO:0000259" key="10">
    <source>
        <dbReference type="PROSITE" id="PS50111"/>
    </source>
</evidence>
<evidence type="ECO:0000256" key="4">
    <source>
        <dbReference type="ARBA" id="ARBA00022989"/>
    </source>
</evidence>
<feature type="domain" description="HAMP" evidence="11">
    <location>
        <begin position="227"/>
        <end position="280"/>
    </location>
</feature>
<comment type="subcellular location">
    <subcellularLocation>
        <location evidence="1">Cell membrane</location>
        <topology evidence="1">Multi-pass membrane protein</topology>
    </subcellularLocation>
</comment>
<evidence type="ECO:0000256" key="1">
    <source>
        <dbReference type="ARBA" id="ARBA00004651"/>
    </source>
</evidence>
<dbReference type="CDD" id="cd06225">
    <property type="entry name" value="HAMP"/>
    <property type="match status" value="1"/>
</dbReference>
<evidence type="ECO:0000256" key="6">
    <source>
        <dbReference type="ARBA" id="ARBA00023224"/>
    </source>
</evidence>
<reference evidence="12 13" key="1">
    <citation type="submission" date="2016-11" db="EMBL/GenBank/DDBJ databases">
        <authorList>
            <person name="Jaros S."/>
            <person name="Januszkiewicz K."/>
            <person name="Wedrychowicz H."/>
        </authorList>
    </citation>
    <scope>NUCLEOTIDE SEQUENCE [LARGE SCALE GENOMIC DNA]</scope>
    <source>
        <strain evidence="12 13">NF2</strain>
    </source>
</reference>
<dbReference type="InterPro" id="IPR004090">
    <property type="entry name" value="Chemotax_Me-accpt_rcpt"/>
</dbReference>
<dbReference type="GO" id="GO:0006935">
    <property type="term" value="P:chemotaxis"/>
    <property type="evidence" value="ECO:0007669"/>
    <property type="project" value="InterPro"/>
</dbReference>
<dbReference type="Gene3D" id="3.30.450.20">
    <property type="entry name" value="PAS domain"/>
    <property type="match status" value="1"/>
</dbReference>
<dbReference type="Gene3D" id="6.10.340.10">
    <property type="match status" value="1"/>
</dbReference>
<comment type="similarity">
    <text evidence="7">Belongs to the methyl-accepting chemotaxis (MCP) protein family.</text>
</comment>
<dbReference type="FunFam" id="1.10.287.950:FF:000001">
    <property type="entry name" value="Methyl-accepting chemotaxis sensory transducer"/>
    <property type="match status" value="1"/>
</dbReference>
<gene>
    <name evidence="12" type="ORF">BP422_19035</name>
</gene>
<keyword evidence="6 8" id="KW-0807">Transducer</keyword>
<dbReference type="SUPFAM" id="SSF58104">
    <property type="entry name" value="Methyl-accepting chemotaxis protein (MCP) signaling domain"/>
    <property type="match status" value="1"/>
</dbReference>
<dbReference type="SMART" id="SM00304">
    <property type="entry name" value="HAMP"/>
    <property type="match status" value="2"/>
</dbReference>
<organism evidence="12 13">
    <name type="scientific">Brevibacillus formosus</name>
    <dbReference type="NCBI Taxonomy" id="54913"/>
    <lineage>
        <taxon>Bacteria</taxon>
        <taxon>Bacillati</taxon>
        <taxon>Bacillota</taxon>
        <taxon>Bacilli</taxon>
        <taxon>Bacillales</taxon>
        <taxon>Paenibacillaceae</taxon>
        <taxon>Brevibacillus</taxon>
    </lineage>
</organism>
<dbReference type="PANTHER" id="PTHR32089:SF112">
    <property type="entry name" value="LYSOZYME-LIKE PROTEIN-RELATED"/>
    <property type="match status" value="1"/>
</dbReference>
<evidence type="ECO:0000256" key="9">
    <source>
        <dbReference type="SAM" id="Phobius"/>
    </source>
</evidence>
<dbReference type="SMART" id="SM00283">
    <property type="entry name" value="MA"/>
    <property type="match status" value="1"/>
</dbReference>
<dbReference type="Pfam" id="PF17200">
    <property type="entry name" value="sCache_2"/>
    <property type="match status" value="1"/>
</dbReference>
<dbReference type="PANTHER" id="PTHR32089">
    <property type="entry name" value="METHYL-ACCEPTING CHEMOTAXIS PROTEIN MCPB"/>
    <property type="match status" value="1"/>
</dbReference>
<protein>
    <submittedName>
        <fullName evidence="12">Chemotaxis protein</fullName>
    </submittedName>
</protein>
<dbReference type="Pfam" id="PF00672">
    <property type="entry name" value="HAMP"/>
    <property type="match status" value="1"/>
</dbReference>
<dbReference type="EMBL" id="CP018145">
    <property type="protein sequence ID" value="ASJ55455.1"/>
    <property type="molecule type" value="Genomic_DNA"/>
</dbReference>
<dbReference type="GO" id="GO:0007165">
    <property type="term" value="P:signal transduction"/>
    <property type="evidence" value="ECO:0007669"/>
    <property type="project" value="UniProtKB-KW"/>
</dbReference>
<evidence type="ECO:0000256" key="8">
    <source>
        <dbReference type="PROSITE-ProRule" id="PRU00284"/>
    </source>
</evidence>
<keyword evidence="4 9" id="KW-1133">Transmembrane helix</keyword>
<dbReference type="PROSITE" id="PS50111">
    <property type="entry name" value="CHEMOTAXIS_TRANSDUC_2"/>
    <property type="match status" value="1"/>
</dbReference>
<dbReference type="Pfam" id="PF00015">
    <property type="entry name" value="MCPsignal"/>
    <property type="match status" value="1"/>
</dbReference>
<dbReference type="InterPro" id="IPR033480">
    <property type="entry name" value="sCache_2"/>
</dbReference>
<evidence type="ECO:0000256" key="3">
    <source>
        <dbReference type="ARBA" id="ARBA00022692"/>
    </source>
</evidence>
<evidence type="ECO:0000313" key="12">
    <source>
        <dbReference type="EMBL" id="ASJ55455.1"/>
    </source>
</evidence>
<evidence type="ECO:0000313" key="13">
    <source>
        <dbReference type="Proteomes" id="UP000197781"/>
    </source>
</evidence>
<keyword evidence="3 9" id="KW-0812">Transmembrane</keyword>
<dbReference type="SMART" id="SM01049">
    <property type="entry name" value="Cache_2"/>
    <property type="match status" value="1"/>
</dbReference>
<evidence type="ECO:0000256" key="7">
    <source>
        <dbReference type="ARBA" id="ARBA00029447"/>
    </source>
</evidence>